<dbReference type="KEGG" id="bhk:B4U37_21315"/>
<dbReference type="InterPro" id="IPR050721">
    <property type="entry name" value="Trk_Ktr_HKT_K-transport"/>
</dbReference>
<gene>
    <name evidence="5" type="ORF">B4U37_21315</name>
    <name evidence="6" type="ORF">FZC74_05625</name>
</gene>
<protein>
    <submittedName>
        <fullName evidence="6">Ion transporter</fullName>
    </submittedName>
</protein>
<dbReference type="Proteomes" id="UP000195573">
    <property type="component" value="Chromosome"/>
</dbReference>
<feature type="transmembrane region" description="Helical" evidence="2">
    <location>
        <begin position="73"/>
        <end position="94"/>
    </location>
</feature>
<dbReference type="SUPFAM" id="SSF81324">
    <property type="entry name" value="Voltage-gated potassium channels"/>
    <property type="match status" value="1"/>
</dbReference>
<keyword evidence="2" id="KW-0472">Membrane</keyword>
<accession>A0A1Y0CSX0</accession>
<dbReference type="PANTHER" id="PTHR43833">
    <property type="entry name" value="POTASSIUM CHANNEL PROTEIN 2-RELATED-RELATED"/>
    <property type="match status" value="1"/>
</dbReference>
<keyword evidence="2" id="KW-1133">Transmembrane helix</keyword>
<evidence type="ECO:0000259" key="4">
    <source>
        <dbReference type="Pfam" id="PF07885"/>
    </source>
</evidence>
<dbReference type="Gene3D" id="3.40.50.720">
    <property type="entry name" value="NAD(P)-binding Rossmann-like Domain"/>
    <property type="match status" value="1"/>
</dbReference>
<dbReference type="EMBL" id="CP020880">
    <property type="protein sequence ID" value="ART78433.1"/>
    <property type="molecule type" value="Genomic_DNA"/>
</dbReference>
<evidence type="ECO:0000256" key="1">
    <source>
        <dbReference type="ARBA" id="ARBA00004651"/>
    </source>
</evidence>
<sequence length="341" mass="38010">MWILQRVFKNVIKTNNFALVLISIIVIGGSSLVMHLLEPATFPTVFEGLWWTMTTVTTVGYGDVSPETVAGKIFAMFLFIFGIGLIGVLIGKVVNLLSLYSKWKEHGKLTSKKTNHFIFVGWTEKTERAMSEILEENQNAQIVLIDSKKTNPCDLEIDYVQGDASEDAILLKANVLEAKSVTIFSDDLIEDASLSDGKTLLVASSVERLSKLHNKNIYTIVELRKEKSIPNFSHANVDEFVISGETASRLMAKATLYNGSTHLFSQLTSRMHGDNIYEIAADPSWITYKQAFLEILDKGATLLSNGKDLNINRRLDEKIPSGAKLYIICDKNTYESKFKAG</sequence>
<feature type="domain" description="RCK N-terminal" evidence="3">
    <location>
        <begin position="118"/>
        <end position="241"/>
    </location>
</feature>
<comment type="subcellular location">
    <subcellularLocation>
        <location evidence="1">Cell membrane</location>
        <topology evidence="1">Multi-pass membrane protein</topology>
    </subcellularLocation>
</comment>
<dbReference type="Proteomes" id="UP000323393">
    <property type="component" value="Unassembled WGS sequence"/>
</dbReference>
<dbReference type="AlphaFoldDB" id="A0A1Y0CSX0"/>
<evidence type="ECO:0000313" key="8">
    <source>
        <dbReference type="Proteomes" id="UP000323393"/>
    </source>
</evidence>
<organism evidence="6 8">
    <name type="scientific">Sutcliffiella horikoshii</name>
    <dbReference type="NCBI Taxonomy" id="79883"/>
    <lineage>
        <taxon>Bacteria</taxon>
        <taxon>Bacillati</taxon>
        <taxon>Bacillota</taxon>
        <taxon>Bacilli</taxon>
        <taxon>Bacillales</taxon>
        <taxon>Bacillaceae</taxon>
        <taxon>Sutcliffiella</taxon>
    </lineage>
</organism>
<feature type="transmembrane region" description="Helical" evidence="2">
    <location>
        <begin position="16"/>
        <end position="37"/>
    </location>
</feature>
<reference evidence="6 8" key="2">
    <citation type="submission" date="2019-08" db="EMBL/GenBank/DDBJ databases">
        <title>Bacillus genomes from the desert of Cuatro Cienegas, Coahuila.</title>
        <authorList>
            <person name="Olmedo-Alvarez G."/>
        </authorList>
    </citation>
    <scope>NUCLEOTIDE SEQUENCE [LARGE SCALE GENOMIC DNA]</scope>
    <source>
        <strain evidence="6 8">CH88_3T</strain>
    </source>
</reference>
<dbReference type="Pfam" id="PF02254">
    <property type="entry name" value="TrkA_N"/>
    <property type="match status" value="1"/>
</dbReference>
<dbReference type="Pfam" id="PF07885">
    <property type="entry name" value="Ion_trans_2"/>
    <property type="match status" value="1"/>
</dbReference>
<feature type="domain" description="Potassium channel" evidence="4">
    <location>
        <begin position="27"/>
        <end position="97"/>
    </location>
</feature>
<evidence type="ECO:0000259" key="3">
    <source>
        <dbReference type="Pfam" id="PF02254"/>
    </source>
</evidence>
<dbReference type="GO" id="GO:0006813">
    <property type="term" value="P:potassium ion transport"/>
    <property type="evidence" value="ECO:0007669"/>
    <property type="project" value="InterPro"/>
</dbReference>
<evidence type="ECO:0000313" key="7">
    <source>
        <dbReference type="Proteomes" id="UP000195573"/>
    </source>
</evidence>
<dbReference type="InterPro" id="IPR013099">
    <property type="entry name" value="K_chnl_dom"/>
</dbReference>
<dbReference type="PANTHER" id="PTHR43833:SF9">
    <property type="entry name" value="POTASSIUM CHANNEL PROTEIN YUGO-RELATED"/>
    <property type="match status" value="1"/>
</dbReference>
<dbReference type="Gene3D" id="1.10.287.70">
    <property type="match status" value="1"/>
</dbReference>
<dbReference type="GO" id="GO:0005886">
    <property type="term" value="C:plasma membrane"/>
    <property type="evidence" value="ECO:0007669"/>
    <property type="project" value="UniProtKB-SubCell"/>
</dbReference>
<evidence type="ECO:0000256" key="2">
    <source>
        <dbReference type="SAM" id="Phobius"/>
    </source>
</evidence>
<dbReference type="GeneID" id="96740943"/>
<keyword evidence="2" id="KW-0812">Transmembrane</keyword>
<evidence type="ECO:0000313" key="5">
    <source>
        <dbReference type="EMBL" id="ART78433.1"/>
    </source>
</evidence>
<dbReference type="SUPFAM" id="SSF51735">
    <property type="entry name" value="NAD(P)-binding Rossmann-fold domains"/>
    <property type="match status" value="1"/>
</dbReference>
<dbReference type="RefSeq" id="WP_088019997.1">
    <property type="nucleotide sequence ID" value="NZ_CP020880.1"/>
</dbReference>
<dbReference type="PRINTS" id="PR00169">
    <property type="entry name" value="KCHANNEL"/>
</dbReference>
<reference evidence="5 7" key="1">
    <citation type="submission" date="2017-04" db="EMBL/GenBank/DDBJ databases">
        <title>Complete Genome Sequence of the Bacillus horikoshii 20a strain from Cuatro Cienegas, Coahuila, Mexico.</title>
        <authorList>
            <person name="Zarza E."/>
            <person name="Alcaraz L.D."/>
            <person name="Aguilar-Salinas B."/>
            <person name="Islas A."/>
            <person name="Olmedo-Alvarez G."/>
        </authorList>
    </citation>
    <scope>NUCLEOTIDE SEQUENCE [LARGE SCALE GENOMIC DNA]</scope>
    <source>
        <strain evidence="5 7">20a</strain>
    </source>
</reference>
<name>A0A1Y0CSX0_9BACI</name>
<dbReference type="InterPro" id="IPR003148">
    <property type="entry name" value="RCK_N"/>
</dbReference>
<evidence type="ECO:0000313" key="6">
    <source>
        <dbReference type="EMBL" id="TYS59633.1"/>
    </source>
</evidence>
<proteinExistence type="predicted"/>
<keyword evidence="7" id="KW-1185">Reference proteome</keyword>
<dbReference type="EMBL" id="VTEU01000002">
    <property type="protein sequence ID" value="TYS59633.1"/>
    <property type="molecule type" value="Genomic_DNA"/>
</dbReference>
<dbReference type="InterPro" id="IPR036291">
    <property type="entry name" value="NAD(P)-bd_dom_sf"/>
</dbReference>